<gene>
    <name evidence="2" type="ORF">VNO77_43165</name>
</gene>
<keyword evidence="1" id="KW-0472">Membrane</keyword>
<proteinExistence type="predicted"/>
<keyword evidence="1" id="KW-0812">Transmembrane</keyword>
<evidence type="ECO:0000256" key="1">
    <source>
        <dbReference type="SAM" id="Phobius"/>
    </source>
</evidence>
<feature type="transmembrane region" description="Helical" evidence="1">
    <location>
        <begin position="6"/>
        <end position="23"/>
    </location>
</feature>
<dbReference type="Proteomes" id="UP001367508">
    <property type="component" value="Unassembled WGS sequence"/>
</dbReference>
<accession>A0AAN9JVZ3</accession>
<evidence type="ECO:0000313" key="2">
    <source>
        <dbReference type="EMBL" id="KAK7305263.1"/>
    </source>
</evidence>
<sequence length="73" mass="8675">MNSFYSFDFVAWTMLAIWFILSFQTRKEHNRCEEQETSLFTCFCSYDMPYSCIHSISETAMHVPCVIKEEPIC</sequence>
<keyword evidence="1" id="KW-1133">Transmembrane helix</keyword>
<comment type="caution">
    <text evidence="2">The sequence shown here is derived from an EMBL/GenBank/DDBJ whole genome shotgun (WGS) entry which is preliminary data.</text>
</comment>
<protein>
    <submittedName>
        <fullName evidence="2">Uncharacterized protein</fullName>
    </submittedName>
</protein>
<organism evidence="2 3">
    <name type="scientific">Canavalia gladiata</name>
    <name type="common">Sword bean</name>
    <name type="synonym">Dolichos gladiatus</name>
    <dbReference type="NCBI Taxonomy" id="3824"/>
    <lineage>
        <taxon>Eukaryota</taxon>
        <taxon>Viridiplantae</taxon>
        <taxon>Streptophyta</taxon>
        <taxon>Embryophyta</taxon>
        <taxon>Tracheophyta</taxon>
        <taxon>Spermatophyta</taxon>
        <taxon>Magnoliopsida</taxon>
        <taxon>eudicotyledons</taxon>
        <taxon>Gunneridae</taxon>
        <taxon>Pentapetalae</taxon>
        <taxon>rosids</taxon>
        <taxon>fabids</taxon>
        <taxon>Fabales</taxon>
        <taxon>Fabaceae</taxon>
        <taxon>Papilionoideae</taxon>
        <taxon>50 kb inversion clade</taxon>
        <taxon>NPAAA clade</taxon>
        <taxon>indigoferoid/millettioid clade</taxon>
        <taxon>Phaseoleae</taxon>
        <taxon>Canavalia</taxon>
    </lineage>
</organism>
<dbReference type="EMBL" id="JAYMYQ010000011">
    <property type="protein sequence ID" value="KAK7305263.1"/>
    <property type="molecule type" value="Genomic_DNA"/>
</dbReference>
<evidence type="ECO:0000313" key="3">
    <source>
        <dbReference type="Proteomes" id="UP001367508"/>
    </source>
</evidence>
<keyword evidence="3" id="KW-1185">Reference proteome</keyword>
<reference evidence="2 3" key="1">
    <citation type="submission" date="2024-01" db="EMBL/GenBank/DDBJ databases">
        <title>The genomes of 5 underutilized Papilionoideae crops provide insights into root nodulation and disease resistanc.</title>
        <authorList>
            <person name="Jiang F."/>
        </authorList>
    </citation>
    <scope>NUCLEOTIDE SEQUENCE [LARGE SCALE GENOMIC DNA]</scope>
    <source>
        <strain evidence="2">LVBAO_FW01</strain>
        <tissue evidence="2">Leaves</tissue>
    </source>
</reference>
<name>A0AAN9JVZ3_CANGL</name>
<dbReference type="AlphaFoldDB" id="A0AAN9JVZ3"/>